<dbReference type="GO" id="GO:0031417">
    <property type="term" value="C:NatC complex"/>
    <property type="evidence" value="ECO:0007669"/>
    <property type="project" value="TreeGrafter"/>
</dbReference>
<evidence type="ECO:0000256" key="3">
    <source>
        <dbReference type="ARBA" id="ARBA00024025"/>
    </source>
</evidence>
<protein>
    <submittedName>
        <fullName evidence="6">N-alpha-acetyltransferase 30, NatC catalytic subunit</fullName>
    </submittedName>
</protein>
<evidence type="ECO:0000256" key="1">
    <source>
        <dbReference type="ARBA" id="ARBA00022679"/>
    </source>
</evidence>
<evidence type="ECO:0000313" key="6">
    <source>
        <dbReference type="EMBL" id="EZA47629.1"/>
    </source>
</evidence>
<dbReference type="InterPro" id="IPR000182">
    <property type="entry name" value="GNAT_dom"/>
</dbReference>
<dbReference type="InterPro" id="IPR044542">
    <property type="entry name" value="NAA30-like"/>
</dbReference>
<sequence>METDKVVGGAGMSDSEAAAMKIKEKKRNSLADIATLDIKSRLSLEATEARSEPHVNGVAQVNGVCDSPQRTADVTDLSPQSETMETSHLNQREEAETSPVESKDNDIQYFIHNWPKLCFLAMHGDECVGAIVCKLDIHRKVIKRGYIAMLAVDVKYRKRKIGSNLVRRAIQAMVEDDADEVVLETEITNRPALRLYENLGFVRDKRLFRYYLNGVDALRLKLWLR</sequence>
<dbReference type="InterPro" id="IPR016181">
    <property type="entry name" value="Acyl_CoA_acyltransferase"/>
</dbReference>
<proteinExistence type="inferred from homology"/>
<dbReference type="Proteomes" id="UP000053097">
    <property type="component" value="Unassembled WGS sequence"/>
</dbReference>
<dbReference type="PANTHER" id="PTHR45896">
    <property type="entry name" value="N-ALPHA-ACETYLTRANSFERASE 30"/>
    <property type="match status" value="1"/>
</dbReference>
<dbReference type="PROSITE" id="PS51186">
    <property type="entry name" value="GNAT"/>
    <property type="match status" value="1"/>
</dbReference>
<accession>A0A026VXR9</accession>
<evidence type="ECO:0000313" key="7">
    <source>
        <dbReference type="Proteomes" id="UP000053097"/>
    </source>
</evidence>
<dbReference type="SUPFAM" id="SSF55729">
    <property type="entry name" value="Acyl-CoA N-acyltransferases (Nat)"/>
    <property type="match status" value="1"/>
</dbReference>
<dbReference type="EMBL" id="KK107796">
    <property type="protein sequence ID" value="EZA47629.1"/>
    <property type="molecule type" value="Genomic_DNA"/>
</dbReference>
<dbReference type="Gene3D" id="3.40.630.30">
    <property type="match status" value="1"/>
</dbReference>
<dbReference type="STRING" id="2015173.A0A026VXR9"/>
<feature type="compositionally biased region" description="Basic and acidic residues" evidence="4">
    <location>
        <begin position="90"/>
        <end position="102"/>
    </location>
</feature>
<dbReference type="OrthoDB" id="249099at2759"/>
<evidence type="ECO:0000256" key="4">
    <source>
        <dbReference type="SAM" id="MobiDB-lite"/>
    </source>
</evidence>
<keyword evidence="2" id="KW-0012">Acyltransferase</keyword>
<keyword evidence="7" id="KW-1185">Reference proteome</keyword>
<dbReference type="CDD" id="cd04301">
    <property type="entry name" value="NAT_SF"/>
    <property type="match status" value="1"/>
</dbReference>
<feature type="region of interest" description="Disordered" evidence="4">
    <location>
        <begin position="60"/>
        <end position="102"/>
    </location>
</feature>
<evidence type="ECO:0000259" key="5">
    <source>
        <dbReference type="PROSITE" id="PS51186"/>
    </source>
</evidence>
<name>A0A026VXR9_OOCBI</name>
<dbReference type="GO" id="GO:0004596">
    <property type="term" value="F:protein-N-terminal amino-acid acetyltransferase activity"/>
    <property type="evidence" value="ECO:0007669"/>
    <property type="project" value="InterPro"/>
</dbReference>
<dbReference type="OMA" id="FLAMHED"/>
<comment type="similarity">
    <text evidence="3">Belongs to the acetyltransferase family. MAK3 subfamily.</text>
</comment>
<dbReference type="Pfam" id="PF00583">
    <property type="entry name" value="Acetyltransf_1"/>
    <property type="match status" value="1"/>
</dbReference>
<dbReference type="AlphaFoldDB" id="A0A026VXR9"/>
<organism evidence="6 7">
    <name type="scientific">Ooceraea biroi</name>
    <name type="common">Clonal raider ant</name>
    <name type="synonym">Cerapachys biroi</name>
    <dbReference type="NCBI Taxonomy" id="2015173"/>
    <lineage>
        <taxon>Eukaryota</taxon>
        <taxon>Metazoa</taxon>
        <taxon>Ecdysozoa</taxon>
        <taxon>Arthropoda</taxon>
        <taxon>Hexapoda</taxon>
        <taxon>Insecta</taxon>
        <taxon>Pterygota</taxon>
        <taxon>Neoptera</taxon>
        <taxon>Endopterygota</taxon>
        <taxon>Hymenoptera</taxon>
        <taxon>Apocrita</taxon>
        <taxon>Aculeata</taxon>
        <taxon>Formicoidea</taxon>
        <taxon>Formicidae</taxon>
        <taxon>Dorylinae</taxon>
        <taxon>Ooceraea</taxon>
    </lineage>
</organism>
<keyword evidence="1 6" id="KW-0808">Transferase</keyword>
<feature type="domain" description="N-acetyltransferase" evidence="5">
    <location>
        <begin position="72"/>
        <end position="225"/>
    </location>
</feature>
<feature type="compositionally biased region" description="Polar residues" evidence="4">
    <location>
        <begin position="68"/>
        <end position="89"/>
    </location>
</feature>
<gene>
    <name evidence="6" type="ORF">X777_15377</name>
</gene>
<reference evidence="6 7" key="1">
    <citation type="journal article" date="2014" name="Curr. Biol.">
        <title>The genome of the clonal raider ant Cerapachys biroi.</title>
        <authorList>
            <person name="Oxley P.R."/>
            <person name="Ji L."/>
            <person name="Fetter-Pruneda I."/>
            <person name="McKenzie S.K."/>
            <person name="Li C."/>
            <person name="Hu H."/>
            <person name="Zhang G."/>
            <person name="Kronauer D.J."/>
        </authorList>
    </citation>
    <scope>NUCLEOTIDE SEQUENCE [LARGE SCALE GENOMIC DNA]</scope>
</reference>
<evidence type="ECO:0000256" key="2">
    <source>
        <dbReference type="ARBA" id="ARBA00023315"/>
    </source>
</evidence>
<dbReference type="PANTHER" id="PTHR45896:SF1">
    <property type="entry name" value="N-ALPHA-ACETYLTRANSFERASE 30"/>
    <property type="match status" value="1"/>
</dbReference>